<comment type="caution">
    <text evidence="7">The sequence shown here is derived from an EMBL/GenBank/DDBJ whole genome shotgun (WGS) entry which is preliminary data.</text>
</comment>
<keyword evidence="2" id="KW-1003">Cell membrane</keyword>
<reference evidence="7 8" key="1">
    <citation type="submission" date="2018-07" db="EMBL/GenBank/DDBJ databases">
        <title>Genomic Encyclopedia of Type Strains, Phase IV (KMG-IV): sequencing the most valuable type-strain genomes for metagenomic binning, comparative biology and taxonomic classification.</title>
        <authorList>
            <person name="Goeker M."/>
        </authorList>
    </citation>
    <scope>NUCLEOTIDE SEQUENCE [LARGE SCALE GENOMIC DNA]</scope>
    <source>
        <strain evidence="7 8">DSM 25281</strain>
    </source>
</reference>
<dbReference type="EMBL" id="QQAY01000023">
    <property type="protein sequence ID" value="RDI37179.1"/>
    <property type="molecule type" value="Genomic_DNA"/>
</dbReference>
<keyword evidence="4 6" id="KW-1133">Transmembrane helix</keyword>
<evidence type="ECO:0000256" key="1">
    <source>
        <dbReference type="ARBA" id="ARBA00004651"/>
    </source>
</evidence>
<organism evidence="7 8">
    <name type="scientific">Falsibacillus pallidus</name>
    <dbReference type="NCBI Taxonomy" id="493781"/>
    <lineage>
        <taxon>Bacteria</taxon>
        <taxon>Bacillati</taxon>
        <taxon>Bacillota</taxon>
        <taxon>Bacilli</taxon>
        <taxon>Bacillales</taxon>
        <taxon>Bacillaceae</taxon>
        <taxon>Falsibacillus</taxon>
    </lineage>
</organism>
<dbReference type="PANTHER" id="PTHR30509:SF27">
    <property type="entry name" value="UPF0421 PROTEIN YGAE"/>
    <property type="match status" value="1"/>
</dbReference>
<dbReference type="GO" id="GO:0005886">
    <property type="term" value="C:plasma membrane"/>
    <property type="evidence" value="ECO:0007669"/>
    <property type="project" value="UniProtKB-SubCell"/>
</dbReference>
<keyword evidence="5 6" id="KW-0472">Membrane</keyword>
<dbReference type="Proteomes" id="UP000255326">
    <property type="component" value="Unassembled WGS sequence"/>
</dbReference>
<dbReference type="RefSeq" id="WP_114747227.1">
    <property type="nucleotide sequence ID" value="NZ_QQAY01000023.1"/>
</dbReference>
<name>A0A370G2W5_9BACI</name>
<dbReference type="OrthoDB" id="1653617at2"/>
<evidence type="ECO:0000256" key="2">
    <source>
        <dbReference type="ARBA" id="ARBA00022475"/>
    </source>
</evidence>
<evidence type="ECO:0000256" key="5">
    <source>
        <dbReference type="ARBA" id="ARBA00023136"/>
    </source>
</evidence>
<dbReference type="Pfam" id="PF06081">
    <property type="entry name" value="ArAE_1"/>
    <property type="match status" value="1"/>
</dbReference>
<evidence type="ECO:0000256" key="3">
    <source>
        <dbReference type="ARBA" id="ARBA00022692"/>
    </source>
</evidence>
<feature type="transmembrane region" description="Helical" evidence="6">
    <location>
        <begin position="63"/>
        <end position="91"/>
    </location>
</feature>
<sequence length="361" mass="41846">MKLGARIFKTGIAIVLALFVAEVLHLPSPVFAGIAAIFAVQPTIYRSYLSIIEQVQANLIGAILAVLFVLLLGNHVIFVGLAAIIAITLILKLRIENTIGLSLVTMISIMEAPGEDFIQFAVIRFSTIMLGVLSSFIVNLIFLPPKYETKLFYRVSNVTEDMLKWIRLSTRHASENHLLKKDIEKIKERLTKIDQVYLLFKEERSYFKMNIVAKNRKLVVYRQMISTLRRAFEILKRLHRFENEISNLPEEIHQMIQGQLDCLMSYHEQLLLKFVGKVKSDIAFESVHNVCAQRNELMDVFIKRLKTYDFQEDYQPFHLMHLISSILDYNEHLEHLEKLIGSFQSFHVEENEVKIEENHEE</sequence>
<dbReference type="PANTHER" id="PTHR30509">
    <property type="entry name" value="P-HYDROXYBENZOIC ACID EFFLUX PUMP SUBUNIT-RELATED"/>
    <property type="match status" value="1"/>
</dbReference>
<protein>
    <submittedName>
        <fullName evidence="7">Uncharacterized membrane protein YgaE (UPF0421/DUF939 family)</fullName>
    </submittedName>
</protein>
<evidence type="ECO:0000256" key="4">
    <source>
        <dbReference type="ARBA" id="ARBA00022989"/>
    </source>
</evidence>
<dbReference type="InterPro" id="IPR010343">
    <property type="entry name" value="ArAE_1"/>
</dbReference>
<dbReference type="AlphaFoldDB" id="A0A370G2W5"/>
<gene>
    <name evidence="7" type="ORF">DFR59_12322</name>
</gene>
<comment type="subcellular location">
    <subcellularLocation>
        <location evidence="1">Cell membrane</location>
        <topology evidence="1">Multi-pass membrane protein</topology>
    </subcellularLocation>
</comment>
<accession>A0A370G2W5</accession>
<keyword evidence="3 6" id="KW-0812">Transmembrane</keyword>
<proteinExistence type="predicted"/>
<keyword evidence="8" id="KW-1185">Reference proteome</keyword>
<feature type="transmembrane region" description="Helical" evidence="6">
    <location>
        <begin position="120"/>
        <end position="143"/>
    </location>
</feature>
<evidence type="ECO:0000313" key="7">
    <source>
        <dbReference type="EMBL" id="RDI37179.1"/>
    </source>
</evidence>
<evidence type="ECO:0000256" key="6">
    <source>
        <dbReference type="SAM" id="Phobius"/>
    </source>
</evidence>
<evidence type="ECO:0000313" key="8">
    <source>
        <dbReference type="Proteomes" id="UP000255326"/>
    </source>
</evidence>